<keyword evidence="2" id="KW-0547">Nucleotide-binding</keyword>
<dbReference type="PANTHER" id="PTHR11042:SF136">
    <property type="entry name" value="EIF-2-ALPHA KINASE GCN2"/>
    <property type="match status" value="1"/>
</dbReference>
<evidence type="ECO:0000256" key="3">
    <source>
        <dbReference type="ARBA" id="ARBA00022777"/>
    </source>
</evidence>
<reference evidence="7" key="1">
    <citation type="submission" date="2017-02" db="UniProtKB">
        <authorList>
            <consortium name="WormBaseParasite"/>
        </authorList>
    </citation>
    <scope>IDENTIFICATION</scope>
</reference>
<evidence type="ECO:0000259" key="5">
    <source>
        <dbReference type="PROSITE" id="PS50011"/>
    </source>
</evidence>
<dbReference type="GO" id="GO:0005829">
    <property type="term" value="C:cytosol"/>
    <property type="evidence" value="ECO:0007669"/>
    <property type="project" value="TreeGrafter"/>
</dbReference>
<dbReference type="GO" id="GO:0004694">
    <property type="term" value="F:eukaryotic translation initiation factor 2alpha kinase activity"/>
    <property type="evidence" value="ECO:0007669"/>
    <property type="project" value="TreeGrafter"/>
</dbReference>
<feature type="domain" description="Protein kinase" evidence="5">
    <location>
        <begin position="1"/>
        <end position="72"/>
    </location>
</feature>
<dbReference type="PROSITE" id="PS50011">
    <property type="entry name" value="PROTEIN_KINASE_DOM"/>
    <property type="match status" value="1"/>
</dbReference>
<accession>A0A0N5BBT8</accession>
<sequence>MIHWDIKPLGIFIDACNNVKIGDFCLATIDVNGRRNQVQGGEDLTQDVGTALYTAPELHADSGYKESQILQR</sequence>
<dbReference type="SUPFAM" id="SSF56112">
    <property type="entry name" value="Protein kinase-like (PK-like)"/>
    <property type="match status" value="1"/>
</dbReference>
<dbReference type="InterPro" id="IPR011009">
    <property type="entry name" value="Kinase-like_dom_sf"/>
</dbReference>
<evidence type="ECO:0000256" key="4">
    <source>
        <dbReference type="ARBA" id="ARBA00022840"/>
    </source>
</evidence>
<name>A0A0N5BBT8_STREA</name>
<protein>
    <submittedName>
        <fullName evidence="7">Protein kinase domain-containing protein</fullName>
    </submittedName>
</protein>
<organism evidence="6 7">
    <name type="scientific">Strongyloides papillosus</name>
    <name type="common">Intestinal threadworm</name>
    <dbReference type="NCBI Taxonomy" id="174720"/>
    <lineage>
        <taxon>Eukaryota</taxon>
        <taxon>Metazoa</taxon>
        <taxon>Ecdysozoa</taxon>
        <taxon>Nematoda</taxon>
        <taxon>Chromadorea</taxon>
        <taxon>Rhabditida</taxon>
        <taxon>Tylenchina</taxon>
        <taxon>Panagrolaimomorpha</taxon>
        <taxon>Strongyloidoidea</taxon>
        <taxon>Strongyloididae</taxon>
        <taxon>Strongyloides</taxon>
    </lineage>
</organism>
<dbReference type="STRING" id="174720.A0A0N5BBT8"/>
<evidence type="ECO:0000313" key="6">
    <source>
        <dbReference type="Proteomes" id="UP000046392"/>
    </source>
</evidence>
<keyword evidence="6" id="KW-1185">Reference proteome</keyword>
<dbReference type="InterPro" id="IPR000719">
    <property type="entry name" value="Prot_kinase_dom"/>
</dbReference>
<evidence type="ECO:0000256" key="2">
    <source>
        <dbReference type="ARBA" id="ARBA00022741"/>
    </source>
</evidence>
<proteinExistence type="predicted"/>
<evidence type="ECO:0000256" key="1">
    <source>
        <dbReference type="ARBA" id="ARBA00022679"/>
    </source>
</evidence>
<keyword evidence="4" id="KW-0067">ATP-binding</keyword>
<dbReference type="Gene3D" id="1.10.510.10">
    <property type="entry name" value="Transferase(Phosphotransferase) domain 1"/>
    <property type="match status" value="1"/>
</dbReference>
<dbReference type="Pfam" id="PF00069">
    <property type="entry name" value="Pkinase"/>
    <property type="match status" value="1"/>
</dbReference>
<keyword evidence="1" id="KW-0808">Transferase</keyword>
<dbReference type="Proteomes" id="UP000046392">
    <property type="component" value="Unplaced"/>
</dbReference>
<keyword evidence="3" id="KW-0418">Kinase</keyword>
<dbReference type="AlphaFoldDB" id="A0A0N5BBT8"/>
<dbReference type="GO" id="GO:0005634">
    <property type="term" value="C:nucleus"/>
    <property type="evidence" value="ECO:0007669"/>
    <property type="project" value="TreeGrafter"/>
</dbReference>
<dbReference type="InterPro" id="IPR050339">
    <property type="entry name" value="CC_SR_Kinase"/>
</dbReference>
<dbReference type="GO" id="GO:0005524">
    <property type="term" value="F:ATP binding"/>
    <property type="evidence" value="ECO:0007669"/>
    <property type="project" value="UniProtKB-KW"/>
</dbReference>
<dbReference type="PANTHER" id="PTHR11042">
    <property type="entry name" value="EUKARYOTIC TRANSLATION INITIATION FACTOR 2-ALPHA KINASE EIF2-ALPHA KINASE -RELATED"/>
    <property type="match status" value="1"/>
</dbReference>
<dbReference type="GO" id="GO:1990625">
    <property type="term" value="P:negative regulation of cytoplasmic translational initiation in response to stress"/>
    <property type="evidence" value="ECO:0007669"/>
    <property type="project" value="TreeGrafter"/>
</dbReference>
<dbReference type="WBParaSite" id="SPAL_0000349300.1">
    <property type="protein sequence ID" value="SPAL_0000349300.1"/>
    <property type="gene ID" value="SPAL_0000349300"/>
</dbReference>
<evidence type="ECO:0000313" key="7">
    <source>
        <dbReference type="WBParaSite" id="SPAL_0000349300.1"/>
    </source>
</evidence>